<evidence type="ECO:0000313" key="3">
    <source>
        <dbReference type="Proteomes" id="UP001062165"/>
    </source>
</evidence>
<dbReference type="RefSeq" id="WP_263050270.1">
    <property type="nucleotide sequence ID" value="NZ_CP106735.1"/>
</dbReference>
<gene>
    <name evidence="2" type="ORF">N7E81_14280</name>
</gene>
<feature type="chain" id="PRO_5045268236" evidence="1">
    <location>
        <begin position="21"/>
        <end position="514"/>
    </location>
</feature>
<reference evidence="2" key="1">
    <citation type="submission" date="2022-10" db="EMBL/GenBank/DDBJ databases">
        <title>Comparative genomics and taxonomic characterization of three novel marine species of genus Reichenbachiella exhibiting antioxidant and polysaccharide degradation activities.</title>
        <authorList>
            <person name="Muhammad N."/>
            <person name="Lee Y.-J."/>
            <person name="Ko J."/>
            <person name="Kim S.-G."/>
        </authorList>
    </citation>
    <scope>NUCLEOTIDE SEQUENCE</scope>
    <source>
        <strain evidence="2">Wsw4-B4</strain>
    </source>
</reference>
<evidence type="ECO:0000256" key="1">
    <source>
        <dbReference type="SAM" id="SignalP"/>
    </source>
</evidence>
<dbReference type="Proteomes" id="UP001062165">
    <property type="component" value="Chromosome"/>
</dbReference>
<name>A0ABY6CYS4_9BACT</name>
<keyword evidence="2" id="KW-0449">Lipoprotein</keyword>
<proteinExistence type="predicted"/>
<dbReference type="Gene3D" id="1.25.40.390">
    <property type="match status" value="1"/>
</dbReference>
<protein>
    <submittedName>
        <fullName evidence="2">SusD/RagB family nutrient-binding outer membrane lipoprotein</fullName>
    </submittedName>
</protein>
<dbReference type="InterPro" id="IPR024302">
    <property type="entry name" value="SusD-like"/>
</dbReference>
<organism evidence="2 3">
    <name type="scientific">Reichenbachiella carrageenanivorans</name>
    <dbReference type="NCBI Taxonomy" id="2979869"/>
    <lineage>
        <taxon>Bacteria</taxon>
        <taxon>Pseudomonadati</taxon>
        <taxon>Bacteroidota</taxon>
        <taxon>Cytophagia</taxon>
        <taxon>Cytophagales</taxon>
        <taxon>Reichenbachiellaceae</taxon>
        <taxon>Reichenbachiella</taxon>
    </lineage>
</organism>
<sequence length="514" mass="56458">MKLKILSSVLALTLVFSACSDWEEINTDPNNPLAEDVDPGLKVGSVFKEACLTAHLHQRIQNLYVDMFAQYYTGTGFATYTNNSVDGWTGDYWNEHYKWFNSLSNLVDQYEDSDSYTNAVAVIRIWRVWVTHRATDLMGDIPYSNVAEGVYDSEETIYKDMLNELEEAVASIDPDKAMFSDAIYQGDLTKWTLFANSLRLRLAMRISGVEPALAKQHAEAAVVGGVLETQANMPTMYANTAIWGEGYSYNYYFWWGSGNGVGMTSTFYDLTAGIGGLAFNTADVGAAVATYPAVVDPRATIIFGSSDQNADVGEGFEGVWSGIDAGLAPSALTAPENFVQNNSRMNTTLRGEFNGDNARSWTIMPIAEVWFLRAEGALNGWNMGKTAQEAYESGVAASFEYWGLSSSSTYLASNEVNQMGVSAAWGDGNGTDLEKVIAQKFIGGYPDNGWEAWADLRRLELPAVDFGLQSNTNVPAGKVIQRVKYPSSQAVLNEANYAQVADKDVEGTKHWWAK</sequence>
<keyword evidence="3" id="KW-1185">Reference proteome</keyword>
<keyword evidence="1" id="KW-0732">Signal</keyword>
<dbReference type="SUPFAM" id="SSF48452">
    <property type="entry name" value="TPR-like"/>
    <property type="match status" value="1"/>
</dbReference>
<evidence type="ECO:0000313" key="2">
    <source>
        <dbReference type="EMBL" id="UXX78525.1"/>
    </source>
</evidence>
<dbReference type="PROSITE" id="PS51257">
    <property type="entry name" value="PROKAR_LIPOPROTEIN"/>
    <property type="match status" value="1"/>
</dbReference>
<feature type="signal peptide" evidence="1">
    <location>
        <begin position="1"/>
        <end position="20"/>
    </location>
</feature>
<accession>A0ABY6CYS4</accession>
<dbReference type="InterPro" id="IPR011990">
    <property type="entry name" value="TPR-like_helical_dom_sf"/>
</dbReference>
<dbReference type="EMBL" id="CP106735">
    <property type="protein sequence ID" value="UXX78525.1"/>
    <property type="molecule type" value="Genomic_DNA"/>
</dbReference>
<dbReference type="Pfam" id="PF12741">
    <property type="entry name" value="SusD-like"/>
    <property type="match status" value="1"/>
</dbReference>